<reference evidence="1 2" key="1">
    <citation type="journal article" date="2011" name="Front. Microbiol.">
        <title>Genomic signatures of strain selection and enhancement in Bacillus atrophaeus var. globigii, a historical biowarfare simulant.</title>
        <authorList>
            <person name="Gibbons H.S."/>
            <person name="Broomall S.M."/>
            <person name="McNew L.A."/>
            <person name="Daligault H."/>
            <person name="Chapman C."/>
            <person name="Bruce D."/>
            <person name="Karavis M."/>
            <person name="Krepps M."/>
            <person name="McGregor P.A."/>
            <person name="Hong C."/>
            <person name="Park K.H."/>
            <person name="Akmal A."/>
            <person name="Feldman A."/>
            <person name="Lin J.S."/>
            <person name="Chang W.E."/>
            <person name="Higgs B.W."/>
            <person name="Demirev P."/>
            <person name="Lindquist J."/>
            <person name="Liem A."/>
            <person name="Fochler E."/>
            <person name="Read T.D."/>
            <person name="Tapia R."/>
            <person name="Johnson S."/>
            <person name="Bishop-Lilly K.A."/>
            <person name="Detter C."/>
            <person name="Han C."/>
            <person name="Sozhamannan S."/>
            <person name="Rosenzweig C.N."/>
            <person name="Skowronski E.W."/>
        </authorList>
    </citation>
    <scope>NUCLEOTIDE SEQUENCE [LARGE SCALE GENOMIC DNA]</scope>
    <source>
        <strain evidence="1 2">TPS4-2</strain>
    </source>
</reference>
<protein>
    <recommendedName>
        <fullName evidence="3">DUF192 domain-containing protein</fullName>
    </recommendedName>
</protein>
<dbReference type="AlphaFoldDB" id="A0A432YVN9"/>
<comment type="caution">
    <text evidence="1">The sequence shown here is derived from an EMBL/GenBank/DDBJ whole genome shotgun (WGS) entry which is preliminary data.</text>
</comment>
<evidence type="ECO:0008006" key="3">
    <source>
        <dbReference type="Google" id="ProtNLM"/>
    </source>
</evidence>
<dbReference type="Proteomes" id="UP000288361">
    <property type="component" value="Unassembled WGS sequence"/>
</dbReference>
<sequence>MTKEQPVILWTDVRKMSKFHQRLIGMLGEDQPTSDMAYWFPYCKSIHTWGMKEPIDVIALDKQQCIMEVRRFICPNEVHWFKGAHSLIETVASSYWPLESWLGKPVIFNKKQGAPRENYHFDCSINLTC</sequence>
<evidence type="ECO:0000313" key="2">
    <source>
        <dbReference type="Proteomes" id="UP000288361"/>
    </source>
</evidence>
<proteinExistence type="predicted"/>
<evidence type="ECO:0000313" key="1">
    <source>
        <dbReference type="EMBL" id="RUO67393.1"/>
    </source>
</evidence>
<organism evidence="1 2">
    <name type="scientific">Idiomarina piscisalsi</name>
    <dbReference type="NCBI Taxonomy" id="1096243"/>
    <lineage>
        <taxon>Bacteria</taxon>
        <taxon>Pseudomonadati</taxon>
        <taxon>Pseudomonadota</taxon>
        <taxon>Gammaproteobacteria</taxon>
        <taxon>Alteromonadales</taxon>
        <taxon>Idiomarinaceae</taxon>
        <taxon>Idiomarina</taxon>
    </lineage>
</organism>
<name>A0A432YVN9_9GAMM</name>
<gene>
    <name evidence="1" type="ORF">CWI73_00555</name>
</gene>
<accession>A0A432YVN9</accession>
<dbReference type="RefSeq" id="WP_126751066.1">
    <property type="nucleotide sequence ID" value="NZ_JBHUMT010000016.1"/>
</dbReference>
<dbReference type="EMBL" id="PIQA01000001">
    <property type="protein sequence ID" value="RUO67393.1"/>
    <property type="molecule type" value="Genomic_DNA"/>
</dbReference>